<organism evidence="1">
    <name type="scientific">marine metagenome</name>
    <dbReference type="NCBI Taxonomy" id="408172"/>
    <lineage>
        <taxon>unclassified sequences</taxon>
        <taxon>metagenomes</taxon>
        <taxon>ecological metagenomes</taxon>
    </lineage>
</organism>
<reference evidence="1" key="1">
    <citation type="submission" date="2018-05" db="EMBL/GenBank/DDBJ databases">
        <authorList>
            <person name="Lanie J.A."/>
            <person name="Ng W.-L."/>
            <person name="Kazmierczak K.M."/>
            <person name="Andrzejewski T.M."/>
            <person name="Davidsen T.M."/>
            <person name="Wayne K.J."/>
            <person name="Tettelin H."/>
            <person name="Glass J.I."/>
            <person name="Rusch D."/>
            <person name="Podicherti R."/>
            <person name="Tsui H.-C.T."/>
            <person name="Winkler M.E."/>
        </authorList>
    </citation>
    <scope>NUCLEOTIDE SEQUENCE</scope>
</reference>
<feature type="non-terminal residue" evidence="1">
    <location>
        <position position="1"/>
    </location>
</feature>
<name>A0A381RT94_9ZZZZ</name>
<proteinExistence type="predicted"/>
<sequence length="166" mass="18064">ASLMVTDVADPGDWQRLFRSPNLSKFEQPTVEGIEFPRLGLSQAWNDLAHGMLQVTTYAVKPSLAGEETAFRVTGIPDKNASVYVRCDGSEYSNWESVGSDTIEIRTEIGSHSFQIYTGYREGAADVDQRTRTQTVPSESRHSNASVSGIIRVGSLNGLASCPCCS</sequence>
<dbReference type="EMBL" id="UINC01002293">
    <property type="protein sequence ID" value="SUZ95092.1"/>
    <property type="molecule type" value="Genomic_DNA"/>
</dbReference>
<evidence type="ECO:0000313" key="1">
    <source>
        <dbReference type="EMBL" id="SUZ95092.1"/>
    </source>
</evidence>
<protein>
    <submittedName>
        <fullName evidence="1">Uncharacterized protein</fullName>
    </submittedName>
</protein>
<gene>
    <name evidence="1" type="ORF">METZ01_LOCUS47946</name>
</gene>
<accession>A0A381RT94</accession>
<dbReference type="AlphaFoldDB" id="A0A381RT94"/>